<gene>
    <name evidence="4" type="ORF">VV01_05120</name>
</gene>
<dbReference type="PATRIC" id="fig|1631356.3.peg.970"/>
<protein>
    <submittedName>
        <fullName evidence="4">Glucose sorbosone dehydrogenase</fullName>
    </submittedName>
</protein>
<dbReference type="OrthoDB" id="9770043at2"/>
<organism evidence="4 5">
    <name type="scientific">Luteipulveratus halotolerans</name>
    <dbReference type="NCBI Taxonomy" id="1631356"/>
    <lineage>
        <taxon>Bacteria</taxon>
        <taxon>Bacillati</taxon>
        <taxon>Actinomycetota</taxon>
        <taxon>Actinomycetes</taxon>
        <taxon>Micrococcales</taxon>
        <taxon>Dermacoccaceae</taxon>
        <taxon>Luteipulveratus</taxon>
    </lineage>
</organism>
<dbReference type="PANTHER" id="PTHR19328">
    <property type="entry name" value="HEDGEHOG-INTERACTING PROTEIN"/>
    <property type="match status" value="1"/>
</dbReference>
<dbReference type="InterPro" id="IPR012938">
    <property type="entry name" value="Glc/Sorbosone_DH"/>
</dbReference>
<feature type="chain" id="PRO_5038501436" evidence="2">
    <location>
        <begin position="22"/>
        <end position="382"/>
    </location>
</feature>
<reference evidence="5" key="1">
    <citation type="submission" date="2015-03" db="EMBL/GenBank/DDBJ databases">
        <title>Luteipulveratus halotolerans sp. nov., a novel actinobacterium (Dermacoccaceae) from Sarawak, Malaysia.</title>
        <authorList>
            <person name="Juboi H."/>
            <person name="Basik A."/>
            <person name="Shamsul S.S."/>
            <person name="Arnold P."/>
            <person name="Schmitt E.K."/>
            <person name="Sanglier J.-J."/>
            <person name="Yeo T."/>
        </authorList>
    </citation>
    <scope>NUCLEOTIDE SEQUENCE [LARGE SCALE GENOMIC DNA]</scope>
    <source>
        <strain evidence="5">C296001</strain>
    </source>
</reference>
<dbReference type="PANTHER" id="PTHR19328:SF13">
    <property type="entry name" value="HIPL1 PROTEIN"/>
    <property type="match status" value="1"/>
</dbReference>
<feature type="signal peptide" evidence="2">
    <location>
        <begin position="1"/>
        <end position="21"/>
    </location>
</feature>
<evidence type="ECO:0000313" key="4">
    <source>
        <dbReference type="EMBL" id="KNX36671.1"/>
    </source>
</evidence>
<name>A0A0L6CFS0_9MICO</name>
<sequence>MARLVLRTAFGGLALVLLTTACTDAEPRGARTGSSAGASAASSAPSAPSGAAPAAPAAPAARVTVAQDLEVPWGLAFLPDGSALVTLRDKAEVLQVRPGSSPVTVGSVEGVTPDGEAGLLGIAVSPEFASDRRVFVYYTTDSDNRVERFTLVDGRLQPDKVVVSGIPRASFHDGGRLAFGPDRRLYIGTGDAGETSRSQDLGSLGGKILRVDQDGRAPADNPVAGSPVWSRGHRNVQGLAWDAAGRMYASEFGQNTWDELNLIRKGGNYGWPQVEGKGGDPAYVDPLVQWPTSDASPSGLAIGRDGAAYVAALAGRSLWRVPLTNGTAGEPERLLEDDLGRIRTVAVGPDGRLWVITSNTFRGSPGEHDDRVIVMTADALRS</sequence>
<dbReference type="InterPro" id="IPR011041">
    <property type="entry name" value="Quinoprot_gluc/sorb_DH_b-prop"/>
</dbReference>
<dbReference type="Proteomes" id="UP000037397">
    <property type="component" value="Unassembled WGS sequence"/>
</dbReference>
<feature type="region of interest" description="Disordered" evidence="1">
    <location>
        <begin position="27"/>
        <end position="54"/>
    </location>
</feature>
<keyword evidence="2" id="KW-0732">Signal</keyword>
<dbReference type="PROSITE" id="PS51257">
    <property type="entry name" value="PROKAR_LIPOPROTEIN"/>
    <property type="match status" value="1"/>
</dbReference>
<feature type="compositionally biased region" description="Low complexity" evidence="1">
    <location>
        <begin position="33"/>
        <end position="54"/>
    </location>
</feature>
<dbReference type="InterPro" id="IPR011042">
    <property type="entry name" value="6-blade_b-propeller_TolB-like"/>
</dbReference>
<evidence type="ECO:0000259" key="3">
    <source>
        <dbReference type="Pfam" id="PF07995"/>
    </source>
</evidence>
<evidence type="ECO:0000256" key="1">
    <source>
        <dbReference type="SAM" id="MobiDB-lite"/>
    </source>
</evidence>
<accession>A0A0L6CFS0</accession>
<feature type="domain" description="Glucose/Sorbosone dehydrogenase" evidence="3">
    <location>
        <begin position="69"/>
        <end position="359"/>
    </location>
</feature>
<dbReference type="AlphaFoldDB" id="A0A0L6CFS0"/>
<comment type="caution">
    <text evidence="4">The sequence shown here is derived from an EMBL/GenBank/DDBJ whole genome shotgun (WGS) entry which is preliminary data.</text>
</comment>
<dbReference type="SUPFAM" id="SSF50952">
    <property type="entry name" value="Soluble quinoprotein glucose dehydrogenase"/>
    <property type="match status" value="1"/>
</dbReference>
<evidence type="ECO:0000313" key="5">
    <source>
        <dbReference type="Proteomes" id="UP000037397"/>
    </source>
</evidence>
<dbReference type="EMBL" id="LAIR01000002">
    <property type="protein sequence ID" value="KNX36671.1"/>
    <property type="molecule type" value="Genomic_DNA"/>
</dbReference>
<dbReference type="Pfam" id="PF07995">
    <property type="entry name" value="GSDH"/>
    <property type="match status" value="1"/>
</dbReference>
<dbReference type="STRING" id="1631356.VV01_05120"/>
<evidence type="ECO:0000256" key="2">
    <source>
        <dbReference type="SAM" id="SignalP"/>
    </source>
</evidence>
<keyword evidence="5" id="KW-1185">Reference proteome</keyword>
<proteinExistence type="predicted"/>
<dbReference type="Gene3D" id="2.120.10.30">
    <property type="entry name" value="TolB, C-terminal domain"/>
    <property type="match status" value="1"/>
</dbReference>